<keyword evidence="3" id="KW-1185">Reference proteome</keyword>
<evidence type="ECO:0000256" key="1">
    <source>
        <dbReference type="SAM" id="MobiDB-lite"/>
    </source>
</evidence>
<comment type="caution">
    <text evidence="2">The sequence shown here is derived from an EMBL/GenBank/DDBJ whole genome shotgun (WGS) entry which is preliminary data.</text>
</comment>
<sequence>MCRNRPYPMGVKTVTEEDSEEESMEEQLAGIQLTDAEEDYNMMTINEVKTIPINTTKTEPHFLTFDVDGQALSLEMDTSANITAIPLDLFEEKFSQYELAPKKKTLRNYDETEIKLLGTMKPRFVKYKQTLRDI</sequence>
<dbReference type="Proteomes" id="UP001497644">
    <property type="component" value="Unassembled WGS sequence"/>
</dbReference>
<dbReference type="AlphaFoldDB" id="A0AAV2MX87"/>
<name>A0AAV2MX87_9HYME</name>
<dbReference type="EMBL" id="CAXIPU020000468">
    <property type="protein sequence ID" value="CAL1672212.1"/>
    <property type="molecule type" value="Genomic_DNA"/>
</dbReference>
<accession>A0AAV2MX87</accession>
<gene>
    <name evidence="2" type="ORF">LPLAT_LOCUS6890</name>
</gene>
<protein>
    <submittedName>
        <fullName evidence="2">Uncharacterized protein</fullName>
    </submittedName>
</protein>
<proteinExistence type="predicted"/>
<feature type="region of interest" description="Disordered" evidence="1">
    <location>
        <begin position="1"/>
        <end position="21"/>
    </location>
</feature>
<evidence type="ECO:0000313" key="3">
    <source>
        <dbReference type="Proteomes" id="UP001497644"/>
    </source>
</evidence>
<reference evidence="2" key="1">
    <citation type="submission" date="2024-04" db="EMBL/GenBank/DDBJ databases">
        <authorList>
            <consortium name="Molecular Ecology Group"/>
        </authorList>
    </citation>
    <scope>NUCLEOTIDE SEQUENCE</scope>
</reference>
<evidence type="ECO:0000313" key="2">
    <source>
        <dbReference type="EMBL" id="CAL1672212.1"/>
    </source>
</evidence>
<organism evidence="2 3">
    <name type="scientific">Lasius platythorax</name>
    <dbReference type="NCBI Taxonomy" id="488582"/>
    <lineage>
        <taxon>Eukaryota</taxon>
        <taxon>Metazoa</taxon>
        <taxon>Ecdysozoa</taxon>
        <taxon>Arthropoda</taxon>
        <taxon>Hexapoda</taxon>
        <taxon>Insecta</taxon>
        <taxon>Pterygota</taxon>
        <taxon>Neoptera</taxon>
        <taxon>Endopterygota</taxon>
        <taxon>Hymenoptera</taxon>
        <taxon>Apocrita</taxon>
        <taxon>Aculeata</taxon>
        <taxon>Formicoidea</taxon>
        <taxon>Formicidae</taxon>
        <taxon>Formicinae</taxon>
        <taxon>Lasius</taxon>
        <taxon>Lasius</taxon>
    </lineage>
</organism>